<name>A0ABY0DX77_9BRAD</name>
<accession>A0ABY0DX77</accession>
<dbReference type="EMBL" id="RDQZ01000037">
    <property type="protein sequence ID" value="RXH07625.1"/>
    <property type="molecule type" value="Genomic_DNA"/>
</dbReference>
<keyword evidence="1" id="KW-0175">Coiled coil</keyword>
<comment type="caution">
    <text evidence="2">The sequence shown here is derived from an EMBL/GenBank/DDBJ whole genome shotgun (WGS) entry which is preliminary data.</text>
</comment>
<sequence>MTGANALSTYRAAAVKLRETAEWNRFDGFFQEPPADSGKKPGRLIPIVDANIVKFFMDPDHEARLVDSFASLHDSLDSQRDPHAPDAGGMVPQHLMTFARVTAEFMFLSSKVSIGNEARQLWREAPLIAPAHAEETASMLRQIERKIADLYRRVARMTEAEVLEVDGKRAAETVEALHENRQRQRLQELVRDMSGSFEELFGPKGGQSRKKDETTALEEGSRWLRLMRDSKLRPLLSHAMCSDRVLNPPPDKVGRLAKKLLSQKKRAALARGESSTRVSQLAWQDATVVIQTGILNEVAREMSGDGEEMRFILISGDETLHAVYADDFWSVSEADPAQYVLRHPLQYIPIMNARDIPNGYRAKALFDTLLTVLDTVTDFVTHRTRDAFALDYDFRRQPHKLPRWLGQLEMVPLRRLADLWLEATIASNALCAGLAVHDFGIEDLVERLDKFAGDKRALDPLIELHEKIFYDIDGTQLPLIAQELLTEASGALRRLRATGVGGARIPLLLRERFEDVTRNQPIDDFVVGLAHSRGEANLQELQRAMAKWPRAKALFFAGMVAAVANNFDRAARQLEHAQQLSANAPVNGPGKRQVDVNEIAYLQCVVDRMRMREESTFKDARRRLERLAESLPKASFEYARAMSERGSLFLMRYFNLRFCVERSDGADLQDVLSRAQNYLDQARRASATIVRERKDLVQGLDTQIHTNTIALQIVRSGFFDERQNQVKDVETSLGILENVSDDPEGQDYIVGFWENVARWLTAPPDRRREAASSVAAFCRSRLQDLESLPREYQAPTDAIVFLFVAKRAEAEFSEVSA</sequence>
<gene>
    <name evidence="2" type="ORF">EAS56_31765</name>
</gene>
<evidence type="ECO:0000313" key="3">
    <source>
        <dbReference type="Proteomes" id="UP000290401"/>
    </source>
</evidence>
<feature type="coiled-coil region" evidence="1">
    <location>
        <begin position="133"/>
        <end position="160"/>
    </location>
</feature>
<dbReference type="Proteomes" id="UP000290401">
    <property type="component" value="Unassembled WGS sequence"/>
</dbReference>
<proteinExistence type="predicted"/>
<evidence type="ECO:0000256" key="1">
    <source>
        <dbReference type="SAM" id="Coils"/>
    </source>
</evidence>
<evidence type="ECO:0000313" key="2">
    <source>
        <dbReference type="EMBL" id="RXH07625.1"/>
    </source>
</evidence>
<organism evidence="2 3">
    <name type="scientific">Bradyrhizobium guangzhouense</name>
    <dbReference type="NCBI Taxonomy" id="1325095"/>
    <lineage>
        <taxon>Bacteria</taxon>
        <taxon>Pseudomonadati</taxon>
        <taxon>Pseudomonadota</taxon>
        <taxon>Alphaproteobacteria</taxon>
        <taxon>Hyphomicrobiales</taxon>
        <taxon>Nitrobacteraceae</taxon>
        <taxon>Bradyrhizobium</taxon>
    </lineage>
</organism>
<dbReference type="RefSeq" id="WP_128958656.1">
    <property type="nucleotide sequence ID" value="NZ_RDQZ01000037.1"/>
</dbReference>
<protein>
    <submittedName>
        <fullName evidence="2">Uncharacterized protein</fullName>
    </submittedName>
</protein>
<keyword evidence="3" id="KW-1185">Reference proteome</keyword>
<reference evidence="2 3" key="1">
    <citation type="submission" date="2018-10" db="EMBL/GenBank/DDBJ databases">
        <title>Bradyrhizobium sp. nov., effective nodules isolated from peanut in China.</title>
        <authorList>
            <person name="Li Y."/>
        </authorList>
    </citation>
    <scope>NUCLEOTIDE SEQUENCE [LARGE SCALE GENOMIC DNA]</scope>
    <source>
        <strain evidence="2 3">CCBAU 53426</strain>
    </source>
</reference>